<feature type="non-terminal residue" evidence="10">
    <location>
        <position position="1"/>
    </location>
</feature>
<evidence type="ECO:0000256" key="3">
    <source>
        <dbReference type="ARBA" id="ARBA00022679"/>
    </source>
</evidence>
<dbReference type="InterPro" id="IPR002052">
    <property type="entry name" value="DNA_methylase_N6_adenine_CS"/>
</dbReference>
<evidence type="ECO:0000256" key="2">
    <source>
        <dbReference type="ARBA" id="ARBA00022603"/>
    </source>
</evidence>
<dbReference type="GO" id="GO:0009007">
    <property type="term" value="F:site-specific DNA-methyltransferase (adenine-specific) activity"/>
    <property type="evidence" value="ECO:0007669"/>
    <property type="project" value="UniProtKB-EC"/>
</dbReference>
<dbReference type="Gene3D" id="3.40.50.150">
    <property type="entry name" value="Vaccinia Virus protein VP39"/>
    <property type="match status" value="1"/>
</dbReference>
<evidence type="ECO:0000259" key="9">
    <source>
        <dbReference type="Pfam" id="PF12950"/>
    </source>
</evidence>
<dbReference type="EC" id="2.1.1.72" evidence="1"/>
<name>A0A0F9GSM9_9ZZZZ</name>
<evidence type="ECO:0000256" key="6">
    <source>
        <dbReference type="ARBA" id="ARBA00023125"/>
    </source>
</evidence>
<proteinExistence type="predicted"/>
<dbReference type="PANTHER" id="PTHR33841:SF1">
    <property type="entry name" value="DNA METHYLTRANSFERASE A"/>
    <property type="match status" value="1"/>
</dbReference>
<dbReference type="SUPFAM" id="SSF53335">
    <property type="entry name" value="S-adenosyl-L-methionine-dependent methyltransferases"/>
    <property type="match status" value="1"/>
</dbReference>
<organism evidence="10">
    <name type="scientific">marine sediment metagenome</name>
    <dbReference type="NCBI Taxonomy" id="412755"/>
    <lineage>
        <taxon>unclassified sequences</taxon>
        <taxon>metagenomes</taxon>
        <taxon>ecological metagenomes</taxon>
    </lineage>
</organism>
<keyword evidence="4" id="KW-0949">S-adenosyl-L-methionine</keyword>
<comment type="catalytic activity">
    <reaction evidence="7">
        <text>a 2'-deoxyadenosine in DNA + S-adenosyl-L-methionine = an N(6)-methyl-2'-deoxyadenosine in DNA + S-adenosyl-L-homocysteine + H(+)</text>
        <dbReference type="Rhea" id="RHEA:15197"/>
        <dbReference type="Rhea" id="RHEA-COMP:12418"/>
        <dbReference type="Rhea" id="RHEA-COMP:12419"/>
        <dbReference type="ChEBI" id="CHEBI:15378"/>
        <dbReference type="ChEBI" id="CHEBI:57856"/>
        <dbReference type="ChEBI" id="CHEBI:59789"/>
        <dbReference type="ChEBI" id="CHEBI:90615"/>
        <dbReference type="ChEBI" id="CHEBI:90616"/>
        <dbReference type="EC" id="2.1.1.72"/>
    </reaction>
</comment>
<keyword evidence="2" id="KW-0489">Methyltransferase</keyword>
<feature type="domain" description="TaqI-like C-terminal specificity" evidence="9">
    <location>
        <begin position="512"/>
        <end position="612"/>
    </location>
</feature>
<evidence type="ECO:0000256" key="4">
    <source>
        <dbReference type="ARBA" id="ARBA00022691"/>
    </source>
</evidence>
<sequence>PTILILDRSVFIRFAEDNNLFPNRILNKFLDDWKGLHKNLKDKIPLFGFINDLFGYIRDGNIEDDIFGYDGDLFDQDKIIEKIKIDNHVIEDVISKLYIYPDGKYIDFSEIPIDILGQIYEKYLALSLQIKEEGSTTVLEEKSTKAVRKKTGIYYTPKYIVQFIIEHTIIKILEANLDNLPQLKILDPACGSGAFLSQAYDILYLKYGEYNEIINSKSAIRSTDMDMKKYVEVLQDYKTEFDKKILTNNLFGVDINPESIEITKMSLWFKTAQKNIELNKLEANIKCGDSLIDNSELSQDKAFNWEMNFPDTFKEGGFGIIIGNPPYFKIRKENPITQITEYKEIKIVVVNAAAVFLNRAFKLLKAQGILGFILPKQIAFANSWKKLRDKIFSNFIVLFVIDCGKAFEGVLLEQVIIILDKDNDNKSNVIKIGKVINQEIRIVGEVNQDLCKQGDRLYLDYNPIIHNIRVKIENNSIPLENLAKIQGGVGINYLMKKGAFTENKTQKNNTIVIRGNDIQQYHLRSWLYFDKNHLEMKKKQSRIIDPPVKKIVVQRIVAHIRDHIKITASIDDKSSITFDTVITIIPNNLNEIYYILGFLNSELISYFLYKLIYNNAIRSMDYVPGIAKITPIFKCNEEQKKEISEIVMKLIDLNQRLLNYSETIQKIYKKYSGVKKTKLREIIQNNFY</sequence>
<keyword evidence="3" id="KW-0808">Transferase</keyword>
<dbReference type="PRINTS" id="PR00507">
    <property type="entry name" value="N12N6MTFRASE"/>
</dbReference>
<gene>
    <name evidence="10" type="ORF">LCGC14_2085540</name>
</gene>
<keyword evidence="6" id="KW-0238">DNA-binding</keyword>
<dbReference type="InterPro" id="IPR029063">
    <property type="entry name" value="SAM-dependent_MTases_sf"/>
</dbReference>
<dbReference type="PROSITE" id="PS00092">
    <property type="entry name" value="N6_MTASE"/>
    <property type="match status" value="1"/>
</dbReference>
<dbReference type="GO" id="GO:0003677">
    <property type="term" value="F:DNA binding"/>
    <property type="evidence" value="ECO:0007669"/>
    <property type="project" value="UniProtKB-KW"/>
</dbReference>
<feature type="non-terminal residue" evidence="10">
    <location>
        <position position="688"/>
    </location>
</feature>
<dbReference type="InterPro" id="IPR025931">
    <property type="entry name" value="TaqI_C"/>
</dbReference>
<feature type="domain" description="Type II methyltransferase M.TaqI-like" evidence="8">
    <location>
        <begin position="248"/>
        <end position="404"/>
    </location>
</feature>
<dbReference type="InterPro" id="IPR011639">
    <property type="entry name" value="MethylTrfase_TaqI-like_dom"/>
</dbReference>
<evidence type="ECO:0000256" key="1">
    <source>
        <dbReference type="ARBA" id="ARBA00011900"/>
    </source>
</evidence>
<reference evidence="10" key="1">
    <citation type="journal article" date="2015" name="Nature">
        <title>Complex archaea that bridge the gap between prokaryotes and eukaryotes.</title>
        <authorList>
            <person name="Spang A."/>
            <person name="Saw J.H."/>
            <person name="Jorgensen S.L."/>
            <person name="Zaremba-Niedzwiedzka K."/>
            <person name="Martijn J."/>
            <person name="Lind A.E."/>
            <person name="van Eijk R."/>
            <person name="Schleper C."/>
            <person name="Guy L."/>
            <person name="Ettema T.J."/>
        </authorList>
    </citation>
    <scope>NUCLEOTIDE SEQUENCE</scope>
</reference>
<evidence type="ECO:0000256" key="7">
    <source>
        <dbReference type="ARBA" id="ARBA00047942"/>
    </source>
</evidence>
<dbReference type="Pfam" id="PF07669">
    <property type="entry name" value="Eco57I"/>
    <property type="match status" value="1"/>
</dbReference>
<dbReference type="PANTHER" id="PTHR33841">
    <property type="entry name" value="DNA METHYLTRANSFERASE YEEA-RELATED"/>
    <property type="match status" value="1"/>
</dbReference>
<accession>A0A0F9GSM9</accession>
<dbReference type="InterPro" id="IPR050953">
    <property type="entry name" value="N4_N6_ade-DNA_methylase"/>
</dbReference>
<dbReference type="Pfam" id="PF12950">
    <property type="entry name" value="TaqI_C"/>
    <property type="match status" value="1"/>
</dbReference>
<dbReference type="AlphaFoldDB" id="A0A0F9GSM9"/>
<evidence type="ECO:0000313" key="10">
    <source>
        <dbReference type="EMBL" id="KKL72375.1"/>
    </source>
</evidence>
<dbReference type="GO" id="GO:0032259">
    <property type="term" value="P:methylation"/>
    <property type="evidence" value="ECO:0007669"/>
    <property type="project" value="UniProtKB-KW"/>
</dbReference>
<dbReference type="GO" id="GO:0009307">
    <property type="term" value="P:DNA restriction-modification system"/>
    <property type="evidence" value="ECO:0007669"/>
    <property type="project" value="UniProtKB-KW"/>
</dbReference>
<comment type="caution">
    <text evidence="10">The sequence shown here is derived from an EMBL/GenBank/DDBJ whole genome shotgun (WGS) entry which is preliminary data.</text>
</comment>
<protein>
    <recommendedName>
        <fullName evidence="1">site-specific DNA-methyltransferase (adenine-specific)</fullName>
        <ecNumber evidence="1">2.1.1.72</ecNumber>
    </recommendedName>
</protein>
<evidence type="ECO:0000259" key="8">
    <source>
        <dbReference type="Pfam" id="PF07669"/>
    </source>
</evidence>
<keyword evidence="5" id="KW-0680">Restriction system</keyword>
<dbReference type="EMBL" id="LAZR01025292">
    <property type="protein sequence ID" value="KKL72375.1"/>
    <property type="molecule type" value="Genomic_DNA"/>
</dbReference>
<evidence type="ECO:0000256" key="5">
    <source>
        <dbReference type="ARBA" id="ARBA00022747"/>
    </source>
</evidence>